<evidence type="ECO:0008006" key="4">
    <source>
        <dbReference type="Google" id="ProtNLM"/>
    </source>
</evidence>
<reference evidence="2 3" key="2">
    <citation type="submission" date="2024-02" db="EMBL/GenBank/DDBJ databases">
        <title>The Genome Sequence of Enterococcus diestrammenae JM9A.</title>
        <authorList>
            <person name="Earl A."/>
            <person name="Manson A."/>
            <person name="Gilmore M."/>
            <person name="Sanders J."/>
            <person name="Shea T."/>
            <person name="Howe W."/>
            <person name="Livny J."/>
            <person name="Cuomo C."/>
            <person name="Neafsey D."/>
            <person name="Birren B."/>
        </authorList>
    </citation>
    <scope>NUCLEOTIDE SEQUENCE [LARGE SCALE GENOMIC DNA]</scope>
    <source>
        <strain evidence="2 3">JM9A</strain>
    </source>
</reference>
<dbReference type="Proteomes" id="UP001429357">
    <property type="component" value="Unassembled WGS sequence"/>
</dbReference>
<evidence type="ECO:0000313" key="2">
    <source>
        <dbReference type="EMBL" id="MEO1781719.1"/>
    </source>
</evidence>
<reference evidence="3" key="1">
    <citation type="submission" date="2016-06" db="EMBL/GenBank/DDBJ databases">
        <title>Four novel species of enterococci isolated from chicken manure.</title>
        <authorList>
            <person name="Van Tyne D."/>
        </authorList>
    </citation>
    <scope>NUCLEOTIDE SEQUENCE [LARGE SCALE GENOMIC DNA]</scope>
    <source>
        <strain evidence="3">JM9A</strain>
    </source>
</reference>
<name>A0ABV0F0Y8_9ENTE</name>
<dbReference type="RefSeq" id="WP_161868436.1">
    <property type="nucleotide sequence ID" value="NZ_JAQFAM010000012.1"/>
</dbReference>
<keyword evidence="1" id="KW-0812">Transmembrane</keyword>
<gene>
    <name evidence="2" type="ORF">BAU18_001306</name>
</gene>
<accession>A0ABV0F0Y8</accession>
<proteinExistence type="predicted"/>
<dbReference type="EMBL" id="MAEI02000001">
    <property type="protein sequence ID" value="MEO1781719.1"/>
    <property type="molecule type" value="Genomic_DNA"/>
</dbReference>
<feature type="transmembrane region" description="Helical" evidence="1">
    <location>
        <begin position="29"/>
        <end position="46"/>
    </location>
</feature>
<sequence length="68" mass="7664">MDKYGLAFIAIGLLVMVSSMNPNNANWNWNWISVAITLFIVGGVLFRKGIKNNKLKGGNDKDDHRERT</sequence>
<keyword evidence="3" id="KW-1185">Reference proteome</keyword>
<keyword evidence="1" id="KW-1133">Transmembrane helix</keyword>
<protein>
    <recommendedName>
        <fullName evidence="4">DUF5668 domain-containing protein</fullName>
    </recommendedName>
</protein>
<keyword evidence="1" id="KW-0472">Membrane</keyword>
<evidence type="ECO:0000256" key="1">
    <source>
        <dbReference type="SAM" id="Phobius"/>
    </source>
</evidence>
<comment type="caution">
    <text evidence="2">The sequence shown here is derived from an EMBL/GenBank/DDBJ whole genome shotgun (WGS) entry which is preliminary data.</text>
</comment>
<organism evidence="2 3">
    <name type="scientific">Enterococcus diestrammenae</name>
    <dbReference type="NCBI Taxonomy" id="1155073"/>
    <lineage>
        <taxon>Bacteria</taxon>
        <taxon>Bacillati</taxon>
        <taxon>Bacillota</taxon>
        <taxon>Bacilli</taxon>
        <taxon>Lactobacillales</taxon>
        <taxon>Enterococcaceae</taxon>
        <taxon>Enterococcus</taxon>
    </lineage>
</organism>
<evidence type="ECO:0000313" key="3">
    <source>
        <dbReference type="Proteomes" id="UP001429357"/>
    </source>
</evidence>